<sequence length="630" mass="71996">MKIDLNEYKREIIIFSISTIIAQILLIIGLLQNKGAFIIFTVITVISFFTAKIIDNKKIMIIAIILSVIYILIYTNNILLGKLNITLKLMLYALIVILPFVIFREKNINLMELLDKVKPLLKLDFSFLKKEEPKQGDVCICKTKNKDVYIPYKDRFLHMLILGPTGSGKTSQSIIPMLNQDIQFLEAGITVIEPKGDLAEKVYAMAQHYGRKAIYFNPILKACPTFNPLYGIEEDVVENMVTTFKMLNPDSPQFFQDMNEQLTRNSLKLLKRSKGNQATLIDLNNLLSDTGGIGKNLINSFEELNKTRVHNSAIKKENEEIISYFRQNYFNEDDKTFEHTSGIRSQVAKVVSNKYLREVLNPENGQSDIDFDKHLEEGGIIAISTAQGKLRDLGSFLGYFIILNFQSAVFKRKGNENTRRPHFLYIDEFQTYSNPGFADMLTQGRSYRVASHLATQNRKLIGMGSGKEGEDFIELVSTNARNVIIYPGGNFNDAKYYSDQFGEILTKRKSIGTSKQRFNLLNTNGSQNISDSKNYTEQWENRFKPTDIIYREFGEITYAIIKNNTIQLPDVGKISFIPKELNDELDEMVKENNQIMEAGIDPNLYRDKNGELIKNIDEILKENGIIDIKV</sequence>
<dbReference type="Gene3D" id="3.40.50.300">
    <property type="entry name" value="P-loop containing nucleotide triphosphate hydrolases"/>
    <property type="match status" value="2"/>
</dbReference>
<proteinExistence type="inferred from homology"/>
<feature type="transmembrane region" description="Helical" evidence="7">
    <location>
        <begin position="37"/>
        <end position="54"/>
    </location>
</feature>
<dbReference type="Pfam" id="PF02534">
    <property type="entry name" value="T4SS-DNA_transf"/>
    <property type="match status" value="1"/>
</dbReference>
<evidence type="ECO:0000256" key="7">
    <source>
        <dbReference type="SAM" id="Phobius"/>
    </source>
</evidence>
<evidence type="ECO:0000256" key="6">
    <source>
        <dbReference type="ARBA" id="ARBA00023136"/>
    </source>
</evidence>
<evidence type="ECO:0000256" key="4">
    <source>
        <dbReference type="ARBA" id="ARBA00022692"/>
    </source>
</evidence>
<feature type="transmembrane region" description="Helical" evidence="7">
    <location>
        <begin position="12"/>
        <end position="31"/>
    </location>
</feature>
<reference evidence="8" key="1">
    <citation type="submission" date="2019-08" db="EMBL/GenBank/DDBJ databases">
        <authorList>
            <person name="Kucharzyk K."/>
            <person name="Murdoch R.W."/>
            <person name="Higgins S."/>
            <person name="Loffler F."/>
        </authorList>
    </citation>
    <scope>NUCLEOTIDE SEQUENCE</scope>
</reference>
<comment type="subcellular location">
    <subcellularLocation>
        <location evidence="1">Cell membrane</location>
        <topology evidence="1">Multi-pass membrane protein</topology>
    </subcellularLocation>
</comment>
<dbReference type="InterPro" id="IPR003688">
    <property type="entry name" value="TraG/VirD4"/>
</dbReference>
<keyword evidence="5 7" id="KW-1133">Transmembrane helix</keyword>
<gene>
    <name evidence="8" type="ORF">SDC9_48150</name>
</gene>
<keyword evidence="3" id="KW-1003">Cell membrane</keyword>
<evidence type="ECO:0000313" key="8">
    <source>
        <dbReference type="EMBL" id="MPM01910.1"/>
    </source>
</evidence>
<name>A0A644WDM0_9ZZZZ</name>
<dbReference type="EMBL" id="VSSQ01000831">
    <property type="protein sequence ID" value="MPM01910.1"/>
    <property type="molecule type" value="Genomic_DNA"/>
</dbReference>
<dbReference type="AlphaFoldDB" id="A0A644WDM0"/>
<keyword evidence="6 7" id="KW-0472">Membrane</keyword>
<dbReference type="GO" id="GO:0005886">
    <property type="term" value="C:plasma membrane"/>
    <property type="evidence" value="ECO:0007669"/>
    <property type="project" value="UniProtKB-SubCell"/>
</dbReference>
<feature type="transmembrane region" description="Helical" evidence="7">
    <location>
        <begin position="61"/>
        <end position="79"/>
    </location>
</feature>
<keyword evidence="4 7" id="KW-0812">Transmembrane</keyword>
<accession>A0A644WDM0</accession>
<dbReference type="InterPro" id="IPR027417">
    <property type="entry name" value="P-loop_NTPase"/>
</dbReference>
<evidence type="ECO:0000256" key="1">
    <source>
        <dbReference type="ARBA" id="ARBA00004651"/>
    </source>
</evidence>
<evidence type="ECO:0000256" key="5">
    <source>
        <dbReference type="ARBA" id="ARBA00022989"/>
    </source>
</evidence>
<comment type="similarity">
    <text evidence="2">Belongs to the VirD4/TraG family.</text>
</comment>
<dbReference type="SUPFAM" id="SSF52540">
    <property type="entry name" value="P-loop containing nucleoside triphosphate hydrolases"/>
    <property type="match status" value="1"/>
</dbReference>
<dbReference type="InterPro" id="IPR051539">
    <property type="entry name" value="T4SS-coupling_protein"/>
</dbReference>
<organism evidence="8">
    <name type="scientific">bioreactor metagenome</name>
    <dbReference type="NCBI Taxonomy" id="1076179"/>
    <lineage>
        <taxon>unclassified sequences</taxon>
        <taxon>metagenomes</taxon>
        <taxon>ecological metagenomes</taxon>
    </lineage>
</organism>
<evidence type="ECO:0000256" key="2">
    <source>
        <dbReference type="ARBA" id="ARBA00008806"/>
    </source>
</evidence>
<dbReference type="PANTHER" id="PTHR37937">
    <property type="entry name" value="CONJUGATIVE TRANSFER: DNA TRANSPORT"/>
    <property type="match status" value="1"/>
</dbReference>
<comment type="caution">
    <text evidence="8">The sequence shown here is derived from an EMBL/GenBank/DDBJ whole genome shotgun (WGS) entry which is preliminary data.</text>
</comment>
<evidence type="ECO:0008006" key="9">
    <source>
        <dbReference type="Google" id="ProtNLM"/>
    </source>
</evidence>
<evidence type="ECO:0000256" key="3">
    <source>
        <dbReference type="ARBA" id="ARBA00022475"/>
    </source>
</evidence>
<protein>
    <recommendedName>
        <fullName evidence="9">TraD/TraG TraM recognition site domain-containing protein</fullName>
    </recommendedName>
</protein>
<dbReference type="PANTHER" id="PTHR37937:SF1">
    <property type="entry name" value="CONJUGATIVE TRANSFER: DNA TRANSPORT"/>
    <property type="match status" value="1"/>
</dbReference>